<dbReference type="InterPro" id="IPR002504">
    <property type="entry name" value="NADK"/>
</dbReference>
<dbReference type="Gene3D" id="2.60.200.30">
    <property type="entry name" value="Probable inorganic polyphosphate/atp-NAD kinase, domain 2"/>
    <property type="match status" value="1"/>
</dbReference>
<accession>A0A3N0I0K9</accession>
<dbReference type="InterPro" id="IPR017438">
    <property type="entry name" value="ATP-NAD_kinase_N"/>
</dbReference>
<dbReference type="AlphaFoldDB" id="A0A3N0I0K9"/>
<keyword evidence="8" id="KW-1185">Reference proteome</keyword>
<keyword evidence="1 6" id="KW-0808">Transferase</keyword>
<keyword evidence="6" id="KW-0547">Nucleotide-binding</keyword>
<dbReference type="GO" id="GO:0006741">
    <property type="term" value="P:NADP+ biosynthetic process"/>
    <property type="evidence" value="ECO:0007669"/>
    <property type="project" value="UniProtKB-UniRule"/>
</dbReference>
<dbReference type="SUPFAM" id="SSF111331">
    <property type="entry name" value="NAD kinase/diacylglycerol kinase-like"/>
    <property type="match status" value="1"/>
</dbReference>
<feature type="binding site" evidence="6">
    <location>
        <begin position="118"/>
        <end position="119"/>
    </location>
    <ligand>
        <name>NAD(+)</name>
        <dbReference type="ChEBI" id="CHEBI:57540"/>
    </ligand>
</feature>
<dbReference type="GO" id="GO:0003951">
    <property type="term" value="F:NAD+ kinase activity"/>
    <property type="evidence" value="ECO:0007669"/>
    <property type="project" value="UniProtKB-UniRule"/>
</dbReference>
<keyword evidence="2 6" id="KW-0418">Kinase</keyword>
<evidence type="ECO:0000256" key="1">
    <source>
        <dbReference type="ARBA" id="ARBA00022679"/>
    </source>
</evidence>
<comment type="caution">
    <text evidence="7">The sequence shown here is derived from an EMBL/GenBank/DDBJ whole genome shotgun (WGS) entry which is preliminary data.</text>
</comment>
<feature type="binding site" evidence="6">
    <location>
        <position position="50"/>
    </location>
    <ligand>
        <name>NAD(+)</name>
        <dbReference type="ChEBI" id="CHEBI:57540"/>
    </ligand>
</feature>
<proteinExistence type="inferred from homology"/>
<keyword evidence="6" id="KW-0963">Cytoplasm</keyword>
<dbReference type="OrthoDB" id="9774737at2"/>
<dbReference type="Pfam" id="PF01513">
    <property type="entry name" value="NAD_kinase"/>
    <property type="match status" value="1"/>
</dbReference>
<dbReference type="EMBL" id="RJQC01000002">
    <property type="protein sequence ID" value="RNM30569.1"/>
    <property type="molecule type" value="Genomic_DNA"/>
</dbReference>
<comment type="catalytic activity">
    <reaction evidence="5 6">
        <text>NAD(+) + ATP = ADP + NADP(+) + H(+)</text>
        <dbReference type="Rhea" id="RHEA:18629"/>
        <dbReference type="ChEBI" id="CHEBI:15378"/>
        <dbReference type="ChEBI" id="CHEBI:30616"/>
        <dbReference type="ChEBI" id="CHEBI:57540"/>
        <dbReference type="ChEBI" id="CHEBI:58349"/>
        <dbReference type="ChEBI" id="CHEBI:456216"/>
        <dbReference type="EC" id="2.7.1.23"/>
    </reaction>
</comment>
<feature type="binding site" evidence="6">
    <location>
        <begin position="45"/>
        <end position="46"/>
    </location>
    <ligand>
        <name>NAD(+)</name>
        <dbReference type="ChEBI" id="CHEBI:57540"/>
    </ligand>
</feature>
<sequence length="256" mass="29642">MRFGIIDRGDVNSKEVSKRIKDACIEHEWEFSMQNPDLIISVGGDGTMLRSIHAYINQLDQISFVGVHTGTLGFFTDYTQSEINLFLNDLFTRKPKIEAFPMLEIDLPEKEEKFYAFNEVRIETIGKTLSLDVYIDNEFFENTTGSGLCISTQFGSTAVNRALAGAVVDSGIQVMQLCEIMPIAHNNHHSLRNPYIMRQDRKIRIKGDFTYAKGCYDHLTYDIHDTNELYVRTSEKKVRFARYRTYSYLRRLKNLY</sequence>
<comment type="caution">
    <text evidence="6">Lacks conserved residue(s) required for the propagation of feature annotation.</text>
</comment>
<dbReference type="Proteomes" id="UP000276568">
    <property type="component" value="Unassembled WGS sequence"/>
</dbReference>
<comment type="function">
    <text evidence="6">Involved in the regulation of the intracellular balance of NAD and NADP, and is a key enzyme in the biosynthesis of NADP. Catalyzes specifically the phosphorylation on 2'-hydroxyl of the adenosine moiety of NAD to yield NADP.</text>
</comment>
<evidence type="ECO:0000313" key="8">
    <source>
        <dbReference type="Proteomes" id="UP000276568"/>
    </source>
</evidence>
<dbReference type="Pfam" id="PF20143">
    <property type="entry name" value="NAD_kinase_C"/>
    <property type="match status" value="1"/>
</dbReference>
<dbReference type="GO" id="GO:0046872">
    <property type="term" value="F:metal ion binding"/>
    <property type="evidence" value="ECO:0007669"/>
    <property type="project" value="UniProtKB-UniRule"/>
</dbReference>
<keyword evidence="6" id="KW-0067">ATP-binding</keyword>
<dbReference type="PANTHER" id="PTHR20275">
    <property type="entry name" value="NAD KINASE"/>
    <property type="match status" value="1"/>
</dbReference>
<dbReference type="Gene3D" id="3.40.50.10330">
    <property type="entry name" value="Probable inorganic polyphosphate/atp-NAD kinase, domain 1"/>
    <property type="match status" value="1"/>
</dbReference>
<evidence type="ECO:0000256" key="3">
    <source>
        <dbReference type="ARBA" id="ARBA00022857"/>
    </source>
</evidence>
<evidence type="ECO:0000256" key="5">
    <source>
        <dbReference type="ARBA" id="ARBA00047925"/>
    </source>
</evidence>
<comment type="subcellular location">
    <subcellularLocation>
        <location evidence="6">Cytoplasm</location>
    </subcellularLocation>
</comment>
<evidence type="ECO:0000256" key="4">
    <source>
        <dbReference type="ARBA" id="ARBA00023027"/>
    </source>
</evidence>
<keyword evidence="4 6" id="KW-0520">NAD</keyword>
<evidence type="ECO:0000256" key="2">
    <source>
        <dbReference type="ARBA" id="ARBA00022777"/>
    </source>
</evidence>
<dbReference type="GO" id="GO:0019674">
    <property type="term" value="P:NAD+ metabolic process"/>
    <property type="evidence" value="ECO:0007669"/>
    <property type="project" value="InterPro"/>
</dbReference>
<reference evidence="7 8" key="1">
    <citation type="submission" date="2018-11" db="EMBL/GenBank/DDBJ databases">
        <title>Clostridium sp. nov., a member of the family Erysipelotrichaceae isolated from pig faeces.</title>
        <authorList>
            <person name="Chang Y.-H."/>
        </authorList>
    </citation>
    <scope>NUCLEOTIDE SEQUENCE [LARGE SCALE GENOMIC DNA]</scope>
    <source>
        <strain evidence="7 8">YH-panp20</strain>
    </source>
</reference>
<dbReference type="GO" id="GO:0051287">
    <property type="term" value="F:NAD binding"/>
    <property type="evidence" value="ECO:0007669"/>
    <property type="project" value="UniProtKB-ARBA"/>
</dbReference>
<protein>
    <recommendedName>
        <fullName evidence="6">NAD kinase</fullName>
        <ecNumber evidence="6">2.7.1.23</ecNumber>
    </recommendedName>
    <alternativeName>
        <fullName evidence="6">ATP-dependent NAD kinase</fullName>
    </alternativeName>
</protein>
<evidence type="ECO:0000256" key="6">
    <source>
        <dbReference type="HAMAP-Rule" id="MF_00361"/>
    </source>
</evidence>
<comment type="cofactor">
    <cofactor evidence="6">
        <name>a divalent metal cation</name>
        <dbReference type="ChEBI" id="CHEBI:60240"/>
    </cofactor>
</comment>
<name>A0A3N0I0K9_9FIRM</name>
<dbReference type="EC" id="2.7.1.23" evidence="6"/>
<dbReference type="InterPro" id="IPR016064">
    <property type="entry name" value="NAD/diacylglycerol_kinase_sf"/>
</dbReference>
<dbReference type="InterPro" id="IPR017437">
    <property type="entry name" value="ATP-NAD_kinase_PpnK-typ_C"/>
</dbReference>
<dbReference type="GO" id="GO:0005524">
    <property type="term" value="F:ATP binding"/>
    <property type="evidence" value="ECO:0007669"/>
    <property type="project" value="UniProtKB-KW"/>
</dbReference>
<evidence type="ECO:0000313" key="7">
    <source>
        <dbReference type="EMBL" id="RNM30569.1"/>
    </source>
</evidence>
<dbReference type="PANTHER" id="PTHR20275:SF0">
    <property type="entry name" value="NAD KINASE"/>
    <property type="match status" value="1"/>
</dbReference>
<feature type="active site" description="Proton acceptor" evidence="6">
    <location>
        <position position="45"/>
    </location>
</feature>
<gene>
    <name evidence="6" type="primary">nadK</name>
    <name evidence="7" type="ORF">EDX97_07245</name>
</gene>
<keyword evidence="3 6" id="KW-0521">NADP</keyword>
<dbReference type="GO" id="GO:0005737">
    <property type="term" value="C:cytoplasm"/>
    <property type="evidence" value="ECO:0007669"/>
    <property type="project" value="UniProtKB-SubCell"/>
</dbReference>
<organism evidence="7 8">
    <name type="scientific">Absicoccus porci</name>
    <dbReference type="NCBI Taxonomy" id="2486576"/>
    <lineage>
        <taxon>Bacteria</taxon>
        <taxon>Bacillati</taxon>
        <taxon>Bacillota</taxon>
        <taxon>Erysipelotrichia</taxon>
        <taxon>Erysipelotrichales</taxon>
        <taxon>Erysipelotrichaceae</taxon>
        <taxon>Absicoccus</taxon>
    </lineage>
</organism>
<dbReference type="RefSeq" id="WP_128520478.1">
    <property type="nucleotide sequence ID" value="NZ_JALFCT010000010.1"/>
</dbReference>
<dbReference type="HAMAP" id="MF_00361">
    <property type="entry name" value="NAD_kinase"/>
    <property type="match status" value="1"/>
</dbReference>
<comment type="similarity">
    <text evidence="6">Belongs to the NAD kinase family.</text>
</comment>